<dbReference type="eggNOG" id="ENOG5030JJB">
    <property type="taxonomic scope" value="Bacteria"/>
</dbReference>
<dbReference type="AlphaFoldDB" id="U4TSJ3"/>
<evidence type="ECO:0000313" key="3">
    <source>
        <dbReference type="EMBL" id="ERL64833.1"/>
    </source>
</evidence>
<gene>
    <name evidence="3" type="ORF">L248_0610</name>
</gene>
<evidence type="ECO:0000259" key="2">
    <source>
        <dbReference type="Pfam" id="PF13731"/>
    </source>
</evidence>
<protein>
    <recommendedName>
        <fullName evidence="2">WxL domain-containing protein</fullName>
    </recommendedName>
</protein>
<evidence type="ECO:0000256" key="1">
    <source>
        <dbReference type="SAM" id="SignalP"/>
    </source>
</evidence>
<proteinExistence type="predicted"/>
<keyword evidence="1" id="KW-0732">Signal</keyword>
<organism evidence="3 4">
    <name type="scientific">Schleiferilactobacillus shenzhenensis LY-73</name>
    <dbReference type="NCBI Taxonomy" id="1231336"/>
    <lineage>
        <taxon>Bacteria</taxon>
        <taxon>Bacillati</taxon>
        <taxon>Bacillota</taxon>
        <taxon>Bacilli</taxon>
        <taxon>Lactobacillales</taxon>
        <taxon>Lactobacillaceae</taxon>
        <taxon>Schleiferilactobacillus</taxon>
    </lineage>
</organism>
<feature type="domain" description="WxL" evidence="2">
    <location>
        <begin position="71"/>
        <end position="244"/>
    </location>
</feature>
<dbReference type="RefSeq" id="WP_022529943.1">
    <property type="nucleotide sequence ID" value="NZ_KI271592.1"/>
</dbReference>
<feature type="signal peptide" evidence="1">
    <location>
        <begin position="1"/>
        <end position="28"/>
    </location>
</feature>
<dbReference type="InterPro" id="IPR027994">
    <property type="entry name" value="WxL_dom"/>
</dbReference>
<reference evidence="4" key="1">
    <citation type="journal article" date="2013" name="Genome Announc.">
        <title>Whole-Genome Sequencing of Lactobacillus shenzhenensis Strain LY-73T.</title>
        <authorList>
            <person name="Lin Z."/>
            <person name="Liu Z."/>
            <person name="Yang R."/>
            <person name="Zou Y."/>
            <person name="Wan D."/>
            <person name="Chen J."/>
            <person name="Guo M."/>
            <person name="Zhao J."/>
            <person name="Fang C."/>
            <person name="Yang R."/>
            <person name="Liu F."/>
        </authorList>
    </citation>
    <scope>NUCLEOTIDE SEQUENCE [LARGE SCALE GENOMIC DNA]</scope>
    <source>
        <strain evidence="4">LY-73</strain>
    </source>
</reference>
<evidence type="ECO:0000313" key="4">
    <source>
        <dbReference type="Proteomes" id="UP000030647"/>
    </source>
</evidence>
<dbReference type="STRING" id="1231336.L248_0610"/>
<feature type="chain" id="PRO_5004655702" description="WxL domain-containing protein" evidence="1">
    <location>
        <begin position="29"/>
        <end position="247"/>
    </location>
</feature>
<name>U4TSJ3_9LACO</name>
<dbReference type="HOGENOM" id="CLU_1097504_0_0_9"/>
<dbReference type="Pfam" id="PF13731">
    <property type="entry name" value="WxL"/>
    <property type="match status" value="1"/>
</dbReference>
<keyword evidence="4" id="KW-1185">Reference proteome</keyword>
<accession>U4TSJ3</accession>
<dbReference type="Proteomes" id="UP000030647">
    <property type="component" value="Unassembled WGS sequence"/>
</dbReference>
<dbReference type="EMBL" id="KI271592">
    <property type="protein sequence ID" value="ERL64833.1"/>
    <property type="molecule type" value="Genomic_DNA"/>
</dbReference>
<sequence>MKRTYAALAATALLGLGGAMFTAAPAKAAVNHGPGKDTASALTTVVESTGQGFIADGDGAAKANSTAQFTVGAGALQLMAVPDLNFGEVPMETLLYGGTQKLVNNDVATAGVVSKNGTAFDGNADGNLIVNDLRGATAGWKLTAQLGPSFTSMTDGADPITGTTMALTATGTNKVNTTLNPAINAPTIGTTAATLYTAAATEGKGETKWVINTPASASLEFKATTGKVPNGAVYQSDIIWTLTAGAV</sequence>